<keyword evidence="2" id="KW-0479">Metal-binding</keyword>
<dbReference type="GO" id="GO:0000287">
    <property type="term" value="F:magnesium ion binding"/>
    <property type="evidence" value="ECO:0007669"/>
    <property type="project" value="InterPro"/>
</dbReference>
<comment type="cofactor">
    <cofactor evidence="1">
        <name>Mg(2+)</name>
        <dbReference type="ChEBI" id="CHEBI:18420"/>
    </cofactor>
</comment>
<dbReference type="EMBL" id="CM031829">
    <property type="protein sequence ID" value="KAG6715051.1"/>
    <property type="molecule type" value="Genomic_DNA"/>
</dbReference>
<dbReference type="InterPro" id="IPR044814">
    <property type="entry name" value="Terpene_cyclase_plant_C1"/>
</dbReference>
<dbReference type="GO" id="GO:0010333">
    <property type="term" value="F:terpene synthase activity"/>
    <property type="evidence" value="ECO:0007669"/>
    <property type="project" value="InterPro"/>
</dbReference>
<name>A0A922F2V1_CARIL</name>
<dbReference type="SFLD" id="SFLDS00005">
    <property type="entry name" value="Isoprenoid_Synthase_Type_I"/>
    <property type="match status" value="1"/>
</dbReference>
<feature type="domain" description="Terpene synthase N-terminal" evidence="5">
    <location>
        <begin position="53"/>
        <end position="228"/>
    </location>
</feature>
<evidence type="ECO:0000259" key="5">
    <source>
        <dbReference type="Pfam" id="PF01397"/>
    </source>
</evidence>
<dbReference type="Proteomes" id="UP000811246">
    <property type="component" value="Chromosome 5"/>
</dbReference>
<dbReference type="InterPro" id="IPR050148">
    <property type="entry name" value="Terpene_synthase-like"/>
</dbReference>
<keyword evidence="4" id="KW-0456">Lyase</keyword>
<evidence type="ECO:0000313" key="8">
    <source>
        <dbReference type="Proteomes" id="UP000811246"/>
    </source>
</evidence>
<dbReference type="SFLD" id="SFLDG01019">
    <property type="entry name" value="Terpene_Cyclase_Like_1_C_Termi"/>
    <property type="match status" value="1"/>
</dbReference>
<dbReference type="FunFam" id="1.50.10.130:FF:000001">
    <property type="entry name" value="Isoprene synthase, chloroplastic"/>
    <property type="match status" value="1"/>
</dbReference>
<accession>A0A922F2V1</accession>
<dbReference type="AlphaFoldDB" id="A0A922F2V1"/>
<evidence type="ECO:0000256" key="4">
    <source>
        <dbReference type="ARBA" id="ARBA00023239"/>
    </source>
</evidence>
<dbReference type="GO" id="GO:0016102">
    <property type="term" value="P:diterpenoid biosynthetic process"/>
    <property type="evidence" value="ECO:0007669"/>
    <property type="project" value="InterPro"/>
</dbReference>
<evidence type="ECO:0000256" key="3">
    <source>
        <dbReference type="ARBA" id="ARBA00022842"/>
    </source>
</evidence>
<feature type="domain" description="Terpene synthase metal-binding" evidence="6">
    <location>
        <begin position="290"/>
        <end position="523"/>
    </location>
</feature>
<evidence type="ECO:0000256" key="1">
    <source>
        <dbReference type="ARBA" id="ARBA00001946"/>
    </source>
</evidence>
<reference evidence="7" key="1">
    <citation type="submission" date="2021-01" db="EMBL/GenBank/DDBJ databases">
        <authorList>
            <person name="Lovell J.T."/>
            <person name="Bentley N."/>
            <person name="Bhattarai G."/>
            <person name="Jenkins J.W."/>
            <person name="Sreedasyam A."/>
            <person name="Alarcon Y."/>
            <person name="Bock C."/>
            <person name="Boston L."/>
            <person name="Carlson J."/>
            <person name="Cervantes K."/>
            <person name="Clermont K."/>
            <person name="Krom N."/>
            <person name="Kubenka K."/>
            <person name="Mamidi S."/>
            <person name="Mattison C."/>
            <person name="Monteros M."/>
            <person name="Pisani C."/>
            <person name="Plott C."/>
            <person name="Rajasekar S."/>
            <person name="Rhein H.S."/>
            <person name="Rohla C."/>
            <person name="Song M."/>
            <person name="Hilaire R.S."/>
            <person name="Shu S."/>
            <person name="Wells L."/>
            <person name="Wang X."/>
            <person name="Webber J."/>
            <person name="Heerema R.J."/>
            <person name="Klein P."/>
            <person name="Conner P."/>
            <person name="Grauke L."/>
            <person name="Grimwood J."/>
            <person name="Schmutz J."/>
            <person name="Randall J.J."/>
        </authorList>
    </citation>
    <scope>NUCLEOTIDE SEQUENCE</scope>
    <source>
        <tissue evidence="7">Leaf</tissue>
    </source>
</reference>
<protein>
    <submittedName>
        <fullName evidence="7">Uncharacterized protein</fullName>
    </submittedName>
</protein>
<gene>
    <name evidence="7" type="ORF">I3842_05G230300</name>
</gene>
<dbReference type="SFLD" id="SFLDG01014">
    <property type="entry name" value="Terpene_Cyclase_Like_1_N-term"/>
    <property type="match status" value="1"/>
</dbReference>
<dbReference type="CDD" id="cd00684">
    <property type="entry name" value="Terpene_cyclase_plant_C1"/>
    <property type="match status" value="1"/>
</dbReference>
<evidence type="ECO:0000313" key="7">
    <source>
        <dbReference type="EMBL" id="KAG6715051.1"/>
    </source>
</evidence>
<sequence length="587" mass="68052">MYDSHLMIIHNSFDIPKEKTAAVKGIRSMASRDQNSSDSTNIVRRSANYKPTIWHYDYIQSLKSEYVGVSYTRKLAKLKGEVTMMFHKVLEPPKQLDLVDILQRLGVSYHFEDDIRRILKEICNTSTHNGDVCKESLYTTALEFRLLRQNGYNVPQEIFSSLMNEKGNFKEYLCDDIEGMLALYEASFLLIEGESIMEEAREFATKHLKEYVNKNNDQNLCARVNHALELPLHWRMPRLEARWFIDVYKSREDMNSILLELAELDFNMVQAVHQEDLKEGSNWWRHTGLGDLSFARDRLMENFLWTVGVSFQPGLGYNRRVLTKVNALITTIDDVYDIYGTLDELELFTDAVERWDANATEKLPYYMQQCFLSLHNTINEIAFENLKEKGFNNIRYLKKAWVDLCKAYLLEAKWYYNSYTPSFQEYIENAWVSISAPVILVHAYFAVTNPITKESCDFLEAEYPNIIRCSSMILRLADDLGTSTDELERGDVPKSIQCYMNDTGVSEEDARNYVRSLISATWEKFNKERTVTSPFSKTYIEIAMNLGRMAQCMYQYGDGHGSAESETKDRVLALLIHPIPLPKNIDG</sequence>
<comment type="caution">
    <text evidence="7">The sequence shown here is derived from an EMBL/GenBank/DDBJ whole genome shotgun (WGS) entry which is preliminary data.</text>
</comment>
<dbReference type="InterPro" id="IPR034741">
    <property type="entry name" value="Terpene_cyclase-like_1_C"/>
</dbReference>
<evidence type="ECO:0000259" key="6">
    <source>
        <dbReference type="Pfam" id="PF03936"/>
    </source>
</evidence>
<dbReference type="Pfam" id="PF01397">
    <property type="entry name" value="Terpene_synth"/>
    <property type="match status" value="1"/>
</dbReference>
<dbReference type="FunFam" id="1.10.600.10:FF:000007">
    <property type="entry name" value="Isoprene synthase, chloroplastic"/>
    <property type="match status" value="1"/>
</dbReference>
<dbReference type="PANTHER" id="PTHR31225">
    <property type="entry name" value="OS04G0344100 PROTEIN-RELATED"/>
    <property type="match status" value="1"/>
</dbReference>
<dbReference type="PANTHER" id="PTHR31225:SF9">
    <property type="entry name" value="TERPENE SYNTHASE 10"/>
    <property type="match status" value="1"/>
</dbReference>
<dbReference type="InterPro" id="IPR001906">
    <property type="entry name" value="Terpene_synth_N"/>
</dbReference>
<proteinExistence type="predicted"/>
<dbReference type="InterPro" id="IPR005630">
    <property type="entry name" value="Terpene_synthase_metal-bd"/>
</dbReference>
<keyword evidence="3" id="KW-0460">Magnesium</keyword>
<evidence type="ECO:0000256" key="2">
    <source>
        <dbReference type="ARBA" id="ARBA00022723"/>
    </source>
</evidence>
<dbReference type="Pfam" id="PF03936">
    <property type="entry name" value="Terpene_synth_C"/>
    <property type="match status" value="1"/>
</dbReference>
<organism evidence="7 8">
    <name type="scientific">Carya illinoinensis</name>
    <name type="common">Pecan</name>
    <dbReference type="NCBI Taxonomy" id="32201"/>
    <lineage>
        <taxon>Eukaryota</taxon>
        <taxon>Viridiplantae</taxon>
        <taxon>Streptophyta</taxon>
        <taxon>Embryophyta</taxon>
        <taxon>Tracheophyta</taxon>
        <taxon>Spermatophyta</taxon>
        <taxon>Magnoliopsida</taxon>
        <taxon>eudicotyledons</taxon>
        <taxon>Gunneridae</taxon>
        <taxon>Pentapetalae</taxon>
        <taxon>rosids</taxon>
        <taxon>fabids</taxon>
        <taxon>Fagales</taxon>
        <taxon>Juglandaceae</taxon>
        <taxon>Carya</taxon>
    </lineage>
</organism>